<reference evidence="2 3" key="1">
    <citation type="submission" date="2019-02" db="EMBL/GenBank/DDBJ databases">
        <title>Planctomycetal bacteria perform biofilm scaping via a novel small molecule.</title>
        <authorList>
            <person name="Jeske O."/>
            <person name="Boedeker C."/>
            <person name="Wiegand S."/>
            <person name="Breitling P."/>
            <person name="Kallscheuer N."/>
            <person name="Jogler M."/>
            <person name="Rohde M."/>
            <person name="Petersen J."/>
            <person name="Medema M.H."/>
            <person name="Surup F."/>
            <person name="Jogler C."/>
        </authorList>
    </citation>
    <scope>NUCLEOTIDE SEQUENCE [LARGE SCALE GENOMIC DNA]</scope>
    <source>
        <strain evidence="2 3">Mal15</strain>
    </source>
</reference>
<dbReference type="EMBL" id="CP036264">
    <property type="protein sequence ID" value="QEG01446.1"/>
    <property type="molecule type" value="Genomic_DNA"/>
</dbReference>
<evidence type="ECO:0000313" key="3">
    <source>
        <dbReference type="Proteomes" id="UP000321353"/>
    </source>
</evidence>
<feature type="transmembrane region" description="Helical" evidence="1">
    <location>
        <begin position="78"/>
        <end position="99"/>
    </location>
</feature>
<dbReference type="KEGG" id="smam:Mal15_55220"/>
<proteinExistence type="predicted"/>
<gene>
    <name evidence="2" type="ORF">Mal15_55220</name>
</gene>
<feature type="transmembrane region" description="Helical" evidence="1">
    <location>
        <begin position="45"/>
        <end position="66"/>
    </location>
</feature>
<name>A0A5B9MP70_9BACT</name>
<accession>A0A5B9MP70</accession>
<dbReference type="RefSeq" id="WP_147870524.1">
    <property type="nucleotide sequence ID" value="NZ_CP036264.1"/>
</dbReference>
<dbReference type="AlphaFoldDB" id="A0A5B9MP70"/>
<sequence length="100" mass="10992">MREERVIEKTQFYATVSLRTLLLSVAAVALFLGLSATDVRDYGPFAPMVVFVAMMSLLALTCWLFASLADDVWRDPGVTIAAGFYGLLGYCFLIGMLLLC</sequence>
<evidence type="ECO:0000313" key="2">
    <source>
        <dbReference type="EMBL" id="QEG01446.1"/>
    </source>
</evidence>
<feature type="transmembrane region" description="Helical" evidence="1">
    <location>
        <begin position="12"/>
        <end position="33"/>
    </location>
</feature>
<keyword evidence="1" id="KW-0472">Membrane</keyword>
<protein>
    <submittedName>
        <fullName evidence="2">Uncharacterized protein</fullName>
    </submittedName>
</protein>
<keyword evidence="3" id="KW-1185">Reference proteome</keyword>
<evidence type="ECO:0000256" key="1">
    <source>
        <dbReference type="SAM" id="Phobius"/>
    </source>
</evidence>
<keyword evidence="1" id="KW-0812">Transmembrane</keyword>
<dbReference type="Proteomes" id="UP000321353">
    <property type="component" value="Chromosome"/>
</dbReference>
<keyword evidence="1" id="KW-1133">Transmembrane helix</keyword>
<organism evidence="2 3">
    <name type="scientific">Stieleria maiorica</name>
    <dbReference type="NCBI Taxonomy" id="2795974"/>
    <lineage>
        <taxon>Bacteria</taxon>
        <taxon>Pseudomonadati</taxon>
        <taxon>Planctomycetota</taxon>
        <taxon>Planctomycetia</taxon>
        <taxon>Pirellulales</taxon>
        <taxon>Pirellulaceae</taxon>
        <taxon>Stieleria</taxon>
    </lineage>
</organism>